<dbReference type="EnsemblMetazoa" id="CLYHEMT014190.1">
    <property type="protein sequence ID" value="CLYHEMP014190.1"/>
    <property type="gene ID" value="CLYHEMG014190"/>
</dbReference>
<dbReference type="PROSITE" id="PS50097">
    <property type="entry name" value="BTB"/>
    <property type="match status" value="1"/>
</dbReference>
<dbReference type="PANTHER" id="PTHR22744:SF17">
    <property type="entry name" value="BTB DOMAIN-CONTAINING PROTEIN"/>
    <property type="match status" value="1"/>
</dbReference>
<organism evidence="2 3">
    <name type="scientific">Clytia hemisphaerica</name>
    <dbReference type="NCBI Taxonomy" id="252671"/>
    <lineage>
        <taxon>Eukaryota</taxon>
        <taxon>Metazoa</taxon>
        <taxon>Cnidaria</taxon>
        <taxon>Hydrozoa</taxon>
        <taxon>Hydroidolina</taxon>
        <taxon>Leptothecata</taxon>
        <taxon>Obeliida</taxon>
        <taxon>Clytiidae</taxon>
        <taxon>Clytia</taxon>
    </lineage>
</organism>
<dbReference type="RefSeq" id="XP_066928846.1">
    <property type="nucleotide sequence ID" value="XM_067072745.1"/>
</dbReference>
<dbReference type="CDD" id="cd18186">
    <property type="entry name" value="BTB_POZ_ZBTB_KLHL-like"/>
    <property type="match status" value="1"/>
</dbReference>
<dbReference type="SUPFAM" id="SSF54695">
    <property type="entry name" value="POZ domain"/>
    <property type="match status" value="1"/>
</dbReference>
<dbReference type="Proteomes" id="UP000594262">
    <property type="component" value="Unplaced"/>
</dbReference>
<dbReference type="InterPro" id="IPR000210">
    <property type="entry name" value="BTB/POZ_dom"/>
</dbReference>
<evidence type="ECO:0000313" key="3">
    <source>
        <dbReference type="Proteomes" id="UP000594262"/>
    </source>
</evidence>
<accession>A0A7M5WWG5</accession>
<dbReference type="OrthoDB" id="5779840at2759"/>
<protein>
    <recommendedName>
        <fullName evidence="1">BTB domain-containing protein</fullName>
    </recommendedName>
</protein>
<feature type="domain" description="BTB" evidence="1">
    <location>
        <begin position="10"/>
        <end position="77"/>
    </location>
</feature>
<dbReference type="AlphaFoldDB" id="A0A7M5WWG5"/>
<dbReference type="Pfam" id="PF00651">
    <property type="entry name" value="BTB"/>
    <property type="match status" value="1"/>
</dbReference>
<dbReference type="SMART" id="SM00225">
    <property type="entry name" value="BTB"/>
    <property type="match status" value="1"/>
</dbReference>
<dbReference type="InterPro" id="IPR011333">
    <property type="entry name" value="SKP1/BTB/POZ_sf"/>
</dbReference>
<proteinExistence type="predicted"/>
<name>A0A7M5WWG5_9CNID</name>
<reference evidence="2" key="1">
    <citation type="submission" date="2021-01" db="UniProtKB">
        <authorList>
            <consortium name="EnsemblMetazoa"/>
        </authorList>
    </citation>
    <scope>IDENTIFICATION</scope>
</reference>
<sequence>MDFSTPWKNTDQILIVEGEEFHVHRCMLSLWSQVFDRMFHSHFMEKTSERIELKMKKKNEVRGMLEVMYDRTKQITDENFQFLLELADEYQIEELKHQCVQYLNKADKMGIKSTKYLATVYRFNLTKTVEACIKEIASVPIGVMEKDTGYQELWDDLKNKILTTRLRNLESETNNQKTIMNSFSKYLYETANEGFCRILREQGLEETVFSRCPLEENHKDKLIGQNFDINCKTCRTRVMQLPKQLTVESKFIHHFMEQIVNTTECDDRDLFQGLTKEFDKL</sequence>
<keyword evidence="3" id="KW-1185">Reference proteome</keyword>
<evidence type="ECO:0000259" key="1">
    <source>
        <dbReference type="PROSITE" id="PS50097"/>
    </source>
</evidence>
<dbReference type="GeneID" id="136816421"/>
<dbReference type="PANTHER" id="PTHR22744">
    <property type="entry name" value="HELIX LOOP HELIX PROTEIN 21-RELATED"/>
    <property type="match status" value="1"/>
</dbReference>
<evidence type="ECO:0000313" key="2">
    <source>
        <dbReference type="EnsemblMetazoa" id="CLYHEMP014190.1"/>
    </source>
</evidence>
<dbReference type="Gene3D" id="3.30.710.10">
    <property type="entry name" value="Potassium Channel Kv1.1, Chain A"/>
    <property type="match status" value="1"/>
</dbReference>